<reference evidence="1 2" key="1">
    <citation type="submission" date="2020-04" db="EMBL/GenBank/DDBJ databases">
        <authorList>
            <person name="Hogendoorn C."/>
        </authorList>
    </citation>
    <scope>NUCLEOTIDE SEQUENCE [LARGE SCALE GENOMIC DNA]</scope>
    <source>
        <strain evidence="1">COOX1</strain>
    </source>
</reference>
<dbReference type="AlphaFoldDB" id="A0A6F9E4C3"/>
<gene>
    <name evidence="1" type="ORF">COOX1_1046</name>
</gene>
<evidence type="ECO:0000313" key="2">
    <source>
        <dbReference type="Proteomes" id="UP000502196"/>
    </source>
</evidence>
<protein>
    <submittedName>
        <fullName evidence="1">Uncharacterized protein</fullName>
    </submittedName>
</protein>
<evidence type="ECO:0000313" key="1">
    <source>
        <dbReference type="EMBL" id="CAB3391709.1"/>
    </source>
</evidence>
<proteinExistence type="predicted"/>
<name>A0A6F9E4C3_9BACL</name>
<sequence>MPTPIQKLTCGAPVRDPPQLTCPMDGAPSHVYKSTTATRAVHGFFPEYLTELTGFRAEGRRSGAGAAGICPGVWKYLMRGRSAEGPAFGG</sequence>
<organism evidence="1 2">
    <name type="scientific">Kyrpidia spormannii</name>
    <dbReference type="NCBI Taxonomy" id="2055160"/>
    <lineage>
        <taxon>Bacteria</taxon>
        <taxon>Bacillati</taxon>
        <taxon>Bacillota</taxon>
        <taxon>Bacilli</taxon>
        <taxon>Bacillales</taxon>
        <taxon>Alicyclobacillaceae</taxon>
        <taxon>Kyrpidia</taxon>
    </lineage>
</organism>
<dbReference type="EMBL" id="LR792683">
    <property type="protein sequence ID" value="CAB3391709.1"/>
    <property type="molecule type" value="Genomic_DNA"/>
</dbReference>
<accession>A0A6F9E4C3</accession>
<dbReference type="Proteomes" id="UP000502196">
    <property type="component" value="Chromosome"/>
</dbReference>